<evidence type="ECO:0000313" key="2">
    <source>
        <dbReference type="EMBL" id="KAJ3426089.1"/>
    </source>
</evidence>
<evidence type="ECO:0000256" key="1">
    <source>
        <dbReference type="SAM" id="Coils"/>
    </source>
</evidence>
<evidence type="ECO:0000313" key="3">
    <source>
        <dbReference type="Proteomes" id="UP001146793"/>
    </source>
</evidence>
<dbReference type="Pfam" id="PF03637">
    <property type="entry name" value="Mob1_phocein"/>
    <property type="match status" value="1"/>
</dbReference>
<accession>A0AAV7Y995</accession>
<sequence length="237" mass="28414">MNENQNFLFKKYTNNKITNNNKSFLSSVCTNRYNLHKFAAGTLNNSNYQILIEVPEENSLNDWLAVNTVEFYNRLNLFYGALRSNCTNESCPIMKGGPNIEYYWKRKKKTIPPDYIENVMVLIEKILDNPKVFPPDESVKFPKNFKRVTKEIFTKLYRIFAHIYVCHFQDIENIGAVSHLNTTYKHFYFFSRKFKLIKKREYEPLKFLNIKFEIQEEKKEKERQKQLQENNSQNKNN</sequence>
<dbReference type="EMBL" id="JANTQA010000070">
    <property type="protein sequence ID" value="KAJ3426089.1"/>
    <property type="molecule type" value="Genomic_DNA"/>
</dbReference>
<gene>
    <name evidence="2" type="ORF">M0812_28537</name>
</gene>
<organism evidence="2 3">
    <name type="scientific">Anaeramoeba flamelloides</name>
    <dbReference type="NCBI Taxonomy" id="1746091"/>
    <lineage>
        <taxon>Eukaryota</taxon>
        <taxon>Metamonada</taxon>
        <taxon>Anaeramoebidae</taxon>
        <taxon>Anaeramoeba</taxon>
    </lineage>
</organism>
<dbReference type="Gene3D" id="1.20.140.30">
    <property type="entry name" value="MOB kinase activator"/>
    <property type="match status" value="1"/>
</dbReference>
<comment type="caution">
    <text evidence="2">The sequence shown here is derived from an EMBL/GenBank/DDBJ whole genome shotgun (WGS) entry which is preliminary data.</text>
</comment>
<dbReference type="Proteomes" id="UP001146793">
    <property type="component" value="Unassembled WGS sequence"/>
</dbReference>
<protein>
    <submittedName>
        <fullName evidence="2">Mob kinase activator-like</fullName>
    </submittedName>
</protein>
<dbReference type="SMART" id="SM01388">
    <property type="entry name" value="Mob1_phocein"/>
    <property type="match status" value="1"/>
</dbReference>
<feature type="coiled-coil region" evidence="1">
    <location>
        <begin position="205"/>
        <end position="237"/>
    </location>
</feature>
<reference evidence="2" key="1">
    <citation type="submission" date="2022-08" db="EMBL/GenBank/DDBJ databases">
        <title>Novel sulphate-reducing endosymbionts in the free-living metamonad Anaeramoeba.</title>
        <authorList>
            <person name="Jerlstrom-Hultqvist J."/>
            <person name="Cepicka I."/>
            <person name="Gallot-Lavallee L."/>
            <person name="Salas-Leiva D."/>
            <person name="Curtis B.A."/>
            <person name="Zahonova K."/>
            <person name="Pipaliya S."/>
            <person name="Dacks J."/>
            <person name="Roger A.J."/>
        </authorList>
    </citation>
    <scope>NUCLEOTIDE SEQUENCE</scope>
    <source>
        <strain evidence="2">Busselton2</strain>
    </source>
</reference>
<keyword evidence="2" id="KW-0418">Kinase</keyword>
<dbReference type="InterPro" id="IPR036703">
    <property type="entry name" value="MOB_kinase_act_sf"/>
</dbReference>
<dbReference type="SUPFAM" id="SSF101152">
    <property type="entry name" value="Mob1/phocein"/>
    <property type="match status" value="1"/>
</dbReference>
<keyword evidence="2" id="KW-0808">Transferase</keyword>
<dbReference type="AlphaFoldDB" id="A0AAV7Y995"/>
<dbReference type="GO" id="GO:0016301">
    <property type="term" value="F:kinase activity"/>
    <property type="evidence" value="ECO:0007669"/>
    <property type="project" value="UniProtKB-KW"/>
</dbReference>
<dbReference type="InterPro" id="IPR005301">
    <property type="entry name" value="MOB_kinase_act_fam"/>
</dbReference>
<dbReference type="PANTHER" id="PTHR22599">
    <property type="entry name" value="MPS ONE BINDER KINASE ACTIVATOR-LIKE MOB"/>
    <property type="match status" value="1"/>
</dbReference>
<keyword evidence="1" id="KW-0175">Coiled coil</keyword>
<proteinExistence type="predicted"/>
<name>A0AAV7Y995_9EUKA</name>